<dbReference type="Pfam" id="PF03457">
    <property type="entry name" value="HA"/>
    <property type="match status" value="8"/>
</dbReference>
<feature type="domain" description="Helicase-associated" evidence="1">
    <location>
        <begin position="1069"/>
        <end position="1130"/>
    </location>
</feature>
<dbReference type="PANTHER" id="PTHR33418">
    <property type="entry name" value="HELICASE-ASSOCIATED"/>
    <property type="match status" value="1"/>
</dbReference>
<accession>A0A1S7LJN0</accession>
<organism evidence="2">
    <name type="scientific">Magnetococcus massalia (strain MO-1)</name>
    <dbReference type="NCBI Taxonomy" id="451514"/>
    <lineage>
        <taxon>Bacteria</taxon>
        <taxon>Pseudomonadati</taxon>
        <taxon>Pseudomonadota</taxon>
        <taxon>Magnetococcia</taxon>
        <taxon>Magnetococcales</taxon>
        <taxon>Magnetococcaceae</taxon>
        <taxon>Magnetococcus</taxon>
    </lineage>
</organism>
<protein>
    <recommendedName>
        <fullName evidence="1">Helicase-associated domain-containing protein</fullName>
    </recommendedName>
</protein>
<sequence>MGNLAPSRLIALIENGLFDDLNHFSELEERLQHVPSEGLRHEWMACILHGLLATNRLVRLTSFQLWGDLPLSLRRQMGFGDTETTPFQAIYKSPEGGLHAVGAIFSPERKPLTNKLLSHFLEAEPKGLRRVLITNAETLPNNPPGDAPWFAIRGSDLDRLSQIDFQALRQWLRMGRSEAKRFQPPHALKQLAASTIHELNQGERRTIELPPVGLTPDLLLTMLEGLPAPHSAVIAVAGGLGRLRVLMQHFSRHASSMALGVLPFVQHGPYKGAATDRPKYNPWELTFPLYDDLESIQRFQQWRFHGIKLYLTTLESLPSLEPHLTGEPPLLRIITDGHKTAGKRSSRFPYLFATGQDGDTQQGEESAQNFPQQTEPATLFLTHAAEPLQSGKLTPNGDPKVRYSMALGGDHGTVVHPLSYLQAVEQQLARPVKLHLAVHFMPKPTEAGSQLEDRLKAAQWRAVRQVLSRIRAHRVLSSHVNAKEAASFYTSPGRDRPDPMRDGYAIACFDGKAAAPKREALWQDLQADPPMVLAHARCLVKGEPCPPVDALLLVPSLNDKSDLADLMQPLLRPRLDGATPTAHLILPLIFHNGYDEEGHAAGEPHGLQDLLDLLLTLKKVDESLAALLHEIRLRQGIEGTLDPTPLWNWLEVSCQGVSIDHFKERFGPTILDAMGGEWEQMLGAMAAALKQGEESIEDPALKKWAAHQRKTKELQSLPATRIEALEAVGFDWDPAETHWQTMYQKLRQFKLANGHDEVPEPYEAEPELASWTRVQRRAGFLDKLNGAHRKQLEEIHFIWDLKAAHWQGMFEKLVTFKRMTGHDRVPEEHPGNPALHQWVTLQRRAYKAGKLEVEHIYPLEQIQFVWDLEEQDWQLMLARLKAFQEAKGNLLPDSESQPQLYQWCDQQRKLYNKEKMPPEHQQMLSAIGFDWDPANTLWWQMHEQLSSYHQEQGHSHLPSQGETLDPLRSWCGEQRKLYKNDKLAEDRLQALTQLDFVWDAKEGQWHSMRMDLTAYRTQRRHCHVPKGWAENIPLAKWVQQQRNARKKELLSEEQIALLDELDFIWDAQELYWEQMFIQLVEYHTLYGHCNVPEDYADDPELAWWVEAQRKSHKNSSLGTERTERLDELAFVWDPQRLIWEGMFAKLEAFHSQHGHSTVPKVWPADSELARWVQNQRNMGSKGMLSELYMEKLESIGFVWDAKQAQAEELFQQLSSFRDRFGHCNVPVDWNENPQLGLWVQFQKQSKQDGRLDPSRVERLEQIGIQW</sequence>
<feature type="domain" description="Helicase-associated" evidence="1">
    <location>
        <begin position="736"/>
        <end position="797"/>
    </location>
</feature>
<feature type="domain" description="Helicase-associated" evidence="1">
    <location>
        <begin position="938"/>
        <end position="996"/>
    </location>
</feature>
<dbReference type="Gene3D" id="6.10.140.530">
    <property type="match status" value="8"/>
</dbReference>
<evidence type="ECO:0000313" key="2">
    <source>
        <dbReference type="EMBL" id="CRH06329.1"/>
    </source>
</evidence>
<name>A0A1S7LJN0_MAGMO</name>
<evidence type="ECO:0000259" key="1">
    <source>
        <dbReference type="Pfam" id="PF03457"/>
    </source>
</evidence>
<feature type="domain" description="Helicase-associated" evidence="1">
    <location>
        <begin position="1138"/>
        <end position="1197"/>
    </location>
</feature>
<dbReference type="AlphaFoldDB" id="A0A1S7LJN0"/>
<feature type="domain" description="Helicase-associated" evidence="1">
    <location>
        <begin position="870"/>
        <end position="929"/>
    </location>
</feature>
<gene>
    <name evidence="2" type="ORF">MAGMO_2163</name>
</gene>
<dbReference type="PANTHER" id="PTHR33418:SF1">
    <property type="entry name" value="HELICASE-ASSOCIATED DOMAIN-CONTAINING PROTEIN"/>
    <property type="match status" value="1"/>
</dbReference>
<feature type="domain" description="Helicase-associated" evidence="1">
    <location>
        <begin position="803"/>
        <end position="864"/>
    </location>
</feature>
<dbReference type="InterPro" id="IPR005114">
    <property type="entry name" value="Helicase_assoc"/>
</dbReference>
<feature type="domain" description="Helicase-associated" evidence="1">
    <location>
        <begin position="1002"/>
        <end position="1063"/>
    </location>
</feature>
<proteinExistence type="predicted"/>
<dbReference type="EMBL" id="LO017727">
    <property type="protein sequence ID" value="CRH06329.1"/>
    <property type="molecule type" value="Genomic_DNA"/>
</dbReference>
<feature type="domain" description="Helicase-associated" evidence="1">
    <location>
        <begin position="1207"/>
        <end position="1263"/>
    </location>
</feature>
<reference evidence="2" key="1">
    <citation type="submission" date="2015-04" db="EMBL/GenBank/DDBJ databases">
        <authorList>
            <person name="Syromyatnikov M.Y."/>
            <person name="Popov V.N."/>
        </authorList>
    </citation>
    <scope>NUCLEOTIDE SEQUENCE</scope>
    <source>
        <strain evidence="2">MO-1</strain>
    </source>
</reference>